<dbReference type="Gene3D" id="1.25.40.20">
    <property type="entry name" value="Ankyrin repeat-containing domain"/>
    <property type="match status" value="3"/>
</dbReference>
<dbReference type="OrthoDB" id="188462at2759"/>
<reference evidence="4 5" key="1">
    <citation type="journal article" date="2010" name="Nature">
        <title>The Ectocarpus genome and the independent evolution of multicellularity in brown algae.</title>
        <authorList>
            <person name="Cock J.M."/>
            <person name="Sterck L."/>
            <person name="Rouze P."/>
            <person name="Scornet D."/>
            <person name="Allen A.E."/>
            <person name="Amoutzias G."/>
            <person name="Anthouard V."/>
            <person name="Artiguenave F."/>
            <person name="Aury J.M."/>
            <person name="Badger J.H."/>
            <person name="Beszteri B."/>
            <person name="Billiau K."/>
            <person name="Bonnet E."/>
            <person name="Bothwell J.H."/>
            <person name="Bowler C."/>
            <person name="Boyen C."/>
            <person name="Brownlee C."/>
            <person name="Carrano C.J."/>
            <person name="Charrier B."/>
            <person name="Cho G.Y."/>
            <person name="Coelho S.M."/>
            <person name="Collen J."/>
            <person name="Corre E."/>
            <person name="Da Silva C."/>
            <person name="Delage L."/>
            <person name="Delaroque N."/>
            <person name="Dittami S.M."/>
            <person name="Doulbeau S."/>
            <person name="Elias M."/>
            <person name="Farnham G."/>
            <person name="Gachon C.M."/>
            <person name="Gschloessl B."/>
            <person name="Heesch S."/>
            <person name="Jabbari K."/>
            <person name="Jubin C."/>
            <person name="Kawai H."/>
            <person name="Kimura K."/>
            <person name="Kloareg B."/>
            <person name="Kupper F.C."/>
            <person name="Lang D."/>
            <person name="Le Bail A."/>
            <person name="Leblanc C."/>
            <person name="Lerouge P."/>
            <person name="Lohr M."/>
            <person name="Lopez P.J."/>
            <person name="Martens C."/>
            <person name="Maumus F."/>
            <person name="Michel G."/>
            <person name="Miranda-Saavedra D."/>
            <person name="Morales J."/>
            <person name="Moreau H."/>
            <person name="Motomura T."/>
            <person name="Nagasato C."/>
            <person name="Napoli C.A."/>
            <person name="Nelson D.R."/>
            <person name="Nyvall-Collen P."/>
            <person name="Peters A.F."/>
            <person name="Pommier C."/>
            <person name="Potin P."/>
            <person name="Poulain J."/>
            <person name="Quesneville H."/>
            <person name="Read B."/>
            <person name="Rensing S.A."/>
            <person name="Ritter A."/>
            <person name="Rousvoal S."/>
            <person name="Samanta M."/>
            <person name="Samson G."/>
            <person name="Schroeder D.C."/>
            <person name="Segurens B."/>
            <person name="Strittmatter M."/>
            <person name="Tonon T."/>
            <person name="Tregear J.W."/>
            <person name="Valentin K."/>
            <person name="von Dassow P."/>
            <person name="Yamagishi T."/>
            <person name="Van de Peer Y."/>
            <person name="Wincker P."/>
        </authorList>
    </citation>
    <scope>NUCLEOTIDE SEQUENCE [LARGE SCALE GENOMIC DNA]</scope>
    <source>
        <strain evidence="5">Ec32 / CCAP1310/4</strain>
    </source>
</reference>
<evidence type="ECO:0000256" key="2">
    <source>
        <dbReference type="ARBA" id="ARBA00023043"/>
    </source>
</evidence>
<organism evidence="4 5">
    <name type="scientific">Ectocarpus siliculosus</name>
    <name type="common">Brown alga</name>
    <name type="synonym">Conferva siliculosa</name>
    <dbReference type="NCBI Taxonomy" id="2880"/>
    <lineage>
        <taxon>Eukaryota</taxon>
        <taxon>Sar</taxon>
        <taxon>Stramenopiles</taxon>
        <taxon>Ochrophyta</taxon>
        <taxon>PX clade</taxon>
        <taxon>Phaeophyceae</taxon>
        <taxon>Ectocarpales</taxon>
        <taxon>Ectocarpaceae</taxon>
        <taxon>Ectocarpus</taxon>
    </lineage>
</organism>
<evidence type="ECO:0000313" key="5">
    <source>
        <dbReference type="Proteomes" id="UP000002630"/>
    </source>
</evidence>
<feature type="repeat" description="ANK" evidence="3">
    <location>
        <begin position="235"/>
        <end position="267"/>
    </location>
</feature>
<accession>D8LHM6</accession>
<dbReference type="Pfam" id="PF00023">
    <property type="entry name" value="Ank"/>
    <property type="match status" value="1"/>
</dbReference>
<keyword evidence="5" id="KW-1185">Reference proteome</keyword>
<dbReference type="EMBL" id="FN649752">
    <property type="protein sequence ID" value="CBN79308.1"/>
    <property type="molecule type" value="Genomic_DNA"/>
</dbReference>
<dbReference type="PROSITE" id="PS50297">
    <property type="entry name" value="ANK_REP_REGION"/>
    <property type="match status" value="3"/>
</dbReference>
<keyword evidence="2 3" id="KW-0040">ANK repeat</keyword>
<dbReference type="InterPro" id="IPR002110">
    <property type="entry name" value="Ankyrin_rpt"/>
</dbReference>
<dbReference type="EMBL" id="FN648372">
    <property type="protein sequence ID" value="CBN79308.1"/>
    <property type="molecule type" value="Genomic_DNA"/>
</dbReference>
<gene>
    <name evidence="4" type="ORF">Esi_0197_0034</name>
</gene>
<dbReference type="PRINTS" id="PR01415">
    <property type="entry name" value="ANKYRIN"/>
</dbReference>
<evidence type="ECO:0000256" key="3">
    <source>
        <dbReference type="PROSITE-ProRule" id="PRU00023"/>
    </source>
</evidence>
<evidence type="ECO:0000256" key="1">
    <source>
        <dbReference type="ARBA" id="ARBA00022737"/>
    </source>
</evidence>
<dbReference type="PANTHER" id="PTHR24171">
    <property type="entry name" value="ANKYRIN REPEAT DOMAIN-CONTAINING PROTEIN 39-RELATED"/>
    <property type="match status" value="1"/>
</dbReference>
<sequence>MSRAGLEERAIPPVDVVAESSMSSEMRRRLALRGSGETLLLLAASTLSKDGLVRLPYLDTLAPSKAPPSQSPPLPAAAASAAAGPWGDWLRIMALCCSCSSGGDGHNDFTPAFSAATKEETPTATSRCRCPIATVESFLGNAAAAAARRTDDERSATAAAEQQQQYRLVRSACRDTAESLLSSATRLLGERDWADWLKAPLIGAASQGDLDAVRLLLAAGAGGRGIGAWMIPGGEGRTLLHAAASGGSAAVVEALIDAAGSVPVALALATAGAAVRRRAPFRQSALHLAAATGNAGMVRALAWELRLPVSGEDDLGATALHAAAWHGEHACARVLLELGADVDARDECGRTPLFQASRRGAGGGCETIRELLRGGADVQARSEDGDTPLHVACHCGWADAVRLLLRHGADETARCDLGKTPGDVSRREAPGLAGDAARALYRAGRERRRGRLQRRHGTMAGLVGGELGLRLLELGGRVV</sequence>
<dbReference type="eggNOG" id="KOG4177">
    <property type="taxonomic scope" value="Eukaryota"/>
</dbReference>
<name>D8LHM6_ECTSI</name>
<dbReference type="InterPro" id="IPR036770">
    <property type="entry name" value="Ankyrin_rpt-contain_sf"/>
</dbReference>
<dbReference type="PROSITE" id="PS50088">
    <property type="entry name" value="ANK_REPEAT"/>
    <property type="match status" value="4"/>
</dbReference>
<dbReference type="SMART" id="SM00248">
    <property type="entry name" value="ANK"/>
    <property type="match status" value="6"/>
</dbReference>
<dbReference type="SUPFAM" id="SSF48403">
    <property type="entry name" value="Ankyrin repeat"/>
    <property type="match status" value="1"/>
</dbReference>
<feature type="repeat" description="ANK" evidence="3">
    <location>
        <begin position="348"/>
        <end position="383"/>
    </location>
</feature>
<dbReference type="STRING" id="2880.D8LHM6"/>
<dbReference type="Proteomes" id="UP000002630">
    <property type="component" value="Linkage Group LG27"/>
</dbReference>
<proteinExistence type="predicted"/>
<dbReference type="AlphaFoldDB" id="D8LHM6"/>
<dbReference type="Pfam" id="PF12796">
    <property type="entry name" value="Ank_2"/>
    <property type="match status" value="2"/>
</dbReference>
<feature type="repeat" description="ANK" evidence="3">
    <location>
        <begin position="384"/>
        <end position="416"/>
    </location>
</feature>
<dbReference type="InParanoid" id="D8LHM6"/>
<evidence type="ECO:0000313" key="4">
    <source>
        <dbReference type="EMBL" id="CBN79308.1"/>
    </source>
</evidence>
<keyword evidence="1" id="KW-0677">Repeat</keyword>
<feature type="repeat" description="ANK" evidence="3">
    <location>
        <begin position="315"/>
        <end position="347"/>
    </location>
</feature>
<dbReference type="OMA" id="TCIRNAN"/>
<protein>
    <submittedName>
        <fullName evidence="4">Ankyrin</fullName>
    </submittedName>
</protein>